<protein>
    <submittedName>
        <fullName evidence="2">Uncharacterized protein</fullName>
    </submittedName>
</protein>
<organism evidence="2 3">
    <name type="scientific">Vibrio fluvialis PG41</name>
    <dbReference type="NCBI Taxonomy" id="1336752"/>
    <lineage>
        <taxon>Bacteria</taxon>
        <taxon>Pseudomonadati</taxon>
        <taxon>Pseudomonadota</taxon>
        <taxon>Gammaproteobacteria</taxon>
        <taxon>Vibrionales</taxon>
        <taxon>Vibrionaceae</taxon>
        <taxon>Vibrio</taxon>
    </lineage>
</organism>
<sequence length="44" mass="4837">MVLVNFLSCLYGSELGVFLSFAALLFLSCLYGSEHQYSLGVTSR</sequence>
<evidence type="ECO:0000313" key="3">
    <source>
        <dbReference type="Proteomes" id="UP000014854"/>
    </source>
</evidence>
<dbReference type="PATRIC" id="fig|1336752.4.peg.1040"/>
<proteinExistence type="predicted"/>
<dbReference type="AlphaFoldDB" id="S7I7N0"/>
<keyword evidence="1" id="KW-0472">Membrane</keyword>
<evidence type="ECO:0000313" key="2">
    <source>
        <dbReference type="EMBL" id="EPP24163.1"/>
    </source>
</evidence>
<gene>
    <name evidence="2" type="ORF">L910_2991</name>
</gene>
<keyword evidence="1" id="KW-0812">Transmembrane</keyword>
<feature type="transmembrane region" description="Helical" evidence="1">
    <location>
        <begin position="15"/>
        <end position="33"/>
    </location>
</feature>
<name>S7I7N0_VIBFL</name>
<accession>S7I7N0</accession>
<dbReference type="Proteomes" id="UP000014854">
    <property type="component" value="Unassembled WGS sequence"/>
</dbReference>
<reference evidence="2 3" key="1">
    <citation type="journal article" date="2013" name="Gut Pathog.">
        <title>Evidence of a new metabolic capacity in an emerging diarrheal pathogen: lessons from the draft genomes of Vibrio fluvialis strains PG41 and I21563.</title>
        <authorList>
            <person name="Khatri I."/>
            <person name="Mahajan S."/>
            <person name="Dureja C."/>
            <person name="Subramanian S."/>
            <person name="Raychaudhuri S."/>
        </authorList>
    </citation>
    <scope>NUCLEOTIDE SEQUENCE [LARGE SCALE GENOMIC DNA]</scope>
    <source>
        <strain evidence="2 3">PG41</strain>
    </source>
</reference>
<dbReference type="EMBL" id="ASXS01000003">
    <property type="protein sequence ID" value="EPP24163.1"/>
    <property type="molecule type" value="Genomic_DNA"/>
</dbReference>
<evidence type="ECO:0000256" key="1">
    <source>
        <dbReference type="SAM" id="Phobius"/>
    </source>
</evidence>
<comment type="caution">
    <text evidence="2">The sequence shown here is derived from an EMBL/GenBank/DDBJ whole genome shotgun (WGS) entry which is preliminary data.</text>
</comment>
<keyword evidence="1" id="KW-1133">Transmembrane helix</keyword>